<evidence type="ECO:0000313" key="2">
    <source>
        <dbReference type="EMBL" id="CAK7922819.1"/>
    </source>
</evidence>
<gene>
    <name evidence="2" type="ORF">PM001_LOCUS7990</name>
</gene>
<dbReference type="Proteomes" id="UP001162060">
    <property type="component" value="Unassembled WGS sequence"/>
</dbReference>
<feature type="compositionally biased region" description="Low complexity" evidence="1">
    <location>
        <begin position="10"/>
        <end position="19"/>
    </location>
</feature>
<accession>A0AAV1TKH9</accession>
<feature type="region of interest" description="Disordered" evidence="1">
    <location>
        <begin position="1"/>
        <end position="20"/>
    </location>
</feature>
<name>A0AAV1TKH9_9STRA</name>
<proteinExistence type="predicted"/>
<evidence type="ECO:0000313" key="3">
    <source>
        <dbReference type="Proteomes" id="UP001162060"/>
    </source>
</evidence>
<comment type="caution">
    <text evidence="2">The sequence shown here is derived from an EMBL/GenBank/DDBJ whole genome shotgun (WGS) entry which is preliminary data.</text>
</comment>
<protein>
    <submittedName>
        <fullName evidence="2">Uncharacterized protein</fullName>
    </submittedName>
</protein>
<reference evidence="2" key="1">
    <citation type="submission" date="2024-01" db="EMBL/GenBank/DDBJ databases">
        <authorList>
            <person name="Webb A."/>
        </authorList>
    </citation>
    <scope>NUCLEOTIDE SEQUENCE</scope>
    <source>
        <strain evidence="2">Pm1</strain>
    </source>
</reference>
<evidence type="ECO:0000256" key="1">
    <source>
        <dbReference type="SAM" id="MobiDB-lite"/>
    </source>
</evidence>
<dbReference type="EMBL" id="CAKLBY020000066">
    <property type="protein sequence ID" value="CAK7922819.1"/>
    <property type="molecule type" value="Genomic_DNA"/>
</dbReference>
<organism evidence="2 3">
    <name type="scientific">Peronospora matthiolae</name>
    <dbReference type="NCBI Taxonomy" id="2874970"/>
    <lineage>
        <taxon>Eukaryota</taxon>
        <taxon>Sar</taxon>
        <taxon>Stramenopiles</taxon>
        <taxon>Oomycota</taxon>
        <taxon>Peronosporomycetes</taxon>
        <taxon>Peronosporales</taxon>
        <taxon>Peronosporaceae</taxon>
        <taxon>Peronospora</taxon>
    </lineage>
</organism>
<sequence>MLLVNERQPSSRLASTSATSRKRKVVLPDECRDKRARHSWTELEYEMVLEEATLLREELELLLRVAADLCNDLGRVDTPVCSFRVTLDQMGASLASSQALTVPQIRTMCQQMVSMMQYLCRVHSRHFALVDMQDQLCACRNRFMLFVCSNAAMLGL</sequence>
<dbReference type="AlphaFoldDB" id="A0AAV1TKH9"/>